<proteinExistence type="predicted"/>
<gene>
    <name evidence="2" type="ORF">GHK86_02455</name>
</gene>
<keyword evidence="3" id="KW-1185">Reference proteome</keyword>
<reference evidence="2 3" key="1">
    <citation type="submission" date="2019-11" db="EMBL/GenBank/DDBJ databases">
        <title>Acidiferrimicrobium australis gen. nov., sp. nov., an acidophilic and obligately heterotrophic, member of the Actinobacteria that catalyses dissimilatory oxido- reduction of iron isolated from metal-rich acidic water in Chile.</title>
        <authorList>
            <person name="Gonzalez D."/>
            <person name="Huber K."/>
            <person name="Hedrich S."/>
            <person name="Rojas-Villalobos C."/>
            <person name="Quatrini R."/>
            <person name="Dinamarca M.A."/>
            <person name="Schwarz A."/>
            <person name="Canales C."/>
            <person name="Nancucheo I."/>
        </authorList>
    </citation>
    <scope>NUCLEOTIDE SEQUENCE [LARGE SCALE GENOMIC DNA]</scope>
    <source>
        <strain evidence="2 3">USS-CCA1</strain>
    </source>
</reference>
<dbReference type="Proteomes" id="UP000437736">
    <property type="component" value="Unassembled WGS sequence"/>
</dbReference>
<evidence type="ECO:0000256" key="1">
    <source>
        <dbReference type="SAM" id="MobiDB-lite"/>
    </source>
</evidence>
<dbReference type="EMBL" id="WJHE01000102">
    <property type="protein sequence ID" value="MST31593.1"/>
    <property type="molecule type" value="Genomic_DNA"/>
</dbReference>
<evidence type="ECO:0000313" key="2">
    <source>
        <dbReference type="EMBL" id="MST31593.1"/>
    </source>
</evidence>
<name>A0ABW9QPI6_9ACTN</name>
<organism evidence="2 3">
    <name type="scientific">Acidiferrimicrobium australe</name>
    <dbReference type="NCBI Taxonomy" id="2664430"/>
    <lineage>
        <taxon>Bacteria</taxon>
        <taxon>Bacillati</taxon>
        <taxon>Actinomycetota</taxon>
        <taxon>Acidimicrobiia</taxon>
        <taxon>Acidimicrobiales</taxon>
        <taxon>Acidimicrobiaceae</taxon>
        <taxon>Acidiferrimicrobium</taxon>
    </lineage>
</organism>
<accession>A0ABW9QPI6</accession>
<comment type="caution">
    <text evidence="2">The sequence shown here is derived from an EMBL/GenBank/DDBJ whole genome shotgun (WGS) entry which is preliminary data.</text>
</comment>
<evidence type="ECO:0000313" key="3">
    <source>
        <dbReference type="Proteomes" id="UP000437736"/>
    </source>
</evidence>
<feature type="region of interest" description="Disordered" evidence="1">
    <location>
        <begin position="1"/>
        <end position="33"/>
    </location>
</feature>
<protein>
    <submittedName>
        <fullName evidence="2">Uncharacterized protein</fullName>
    </submittedName>
</protein>
<sequence>MLSAQSVGRDFQLRDRNRPHPAGDGSLSQNAIKPSLLGNPMVESETIARRGTPIGAGYSLSLYPPARTEPTQVFSLTQTITFLTTQRAASSWFHQFAPSHVTPQVRVGSTLENVNEARLPAPHLGQQTMVTKQSLPGTDLPTTIQFIVRDGTTVASLAFIGGIHLSPRALTDYVKTALDQLATRCTSTVHR</sequence>